<keyword evidence="1" id="KW-0175">Coiled coil</keyword>
<dbReference type="EMBL" id="FOHI01000004">
    <property type="protein sequence ID" value="SET25176.1"/>
    <property type="molecule type" value="Genomic_DNA"/>
</dbReference>
<feature type="transmembrane region" description="Helical" evidence="2">
    <location>
        <begin position="29"/>
        <end position="50"/>
    </location>
</feature>
<keyword evidence="2" id="KW-1133">Transmembrane helix</keyword>
<evidence type="ECO:0000313" key="4">
    <source>
        <dbReference type="Proteomes" id="UP000183339"/>
    </source>
</evidence>
<reference evidence="3 4" key="1">
    <citation type="submission" date="2016-10" db="EMBL/GenBank/DDBJ databases">
        <authorList>
            <person name="de Groot N.N."/>
        </authorList>
    </citation>
    <scope>NUCLEOTIDE SEQUENCE [LARGE SCALE GENOMIC DNA]</scope>
    <source>
        <strain evidence="3 4">Nl7</strain>
    </source>
</reference>
<proteinExistence type="predicted"/>
<dbReference type="RefSeq" id="WP_256377002.1">
    <property type="nucleotide sequence ID" value="NZ_FOHI01000004.1"/>
</dbReference>
<keyword evidence="2" id="KW-0472">Membrane</keyword>
<evidence type="ECO:0000256" key="1">
    <source>
        <dbReference type="SAM" id="Coils"/>
    </source>
</evidence>
<protein>
    <submittedName>
        <fullName evidence="3">Uncharacterized protein</fullName>
    </submittedName>
</protein>
<organism evidence="3 4">
    <name type="scientific">Nitrosospira multiformis</name>
    <dbReference type="NCBI Taxonomy" id="1231"/>
    <lineage>
        <taxon>Bacteria</taxon>
        <taxon>Pseudomonadati</taxon>
        <taxon>Pseudomonadota</taxon>
        <taxon>Betaproteobacteria</taxon>
        <taxon>Nitrosomonadales</taxon>
        <taxon>Nitrosomonadaceae</taxon>
        <taxon>Nitrosospira</taxon>
    </lineage>
</organism>
<dbReference type="Proteomes" id="UP000183339">
    <property type="component" value="Unassembled WGS sequence"/>
</dbReference>
<sequence length="109" mass="12375">MGFVLIMAEDEGDHEVATRVERRRGPSTYTLSFGGIIAVAGLVASGVATYNTVQNDIATLKRGELYQERTNERLDEELKSVRAEQRETMKEFNDKLDRIIEKWARGRKA</sequence>
<accession>A0A1I0CZF5</accession>
<keyword evidence="2" id="KW-0812">Transmembrane</keyword>
<name>A0A1I0CZF5_9PROT</name>
<evidence type="ECO:0000256" key="2">
    <source>
        <dbReference type="SAM" id="Phobius"/>
    </source>
</evidence>
<dbReference type="AlphaFoldDB" id="A0A1I0CZF5"/>
<evidence type="ECO:0000313" key="3">
    <source>
        <dbReference type="EMBL" id="SET25176.1"/>
    </source>
</evidence>
<feature type="coiled-coil region" evidence="1">
    <location>
        <begin position="71"/>
        <end position="102"/>
    </location>
</feature>
<gene>
    <name evidence="3" type="ORF">SAMN05216412_104168</name>
</gene>